<accession>A0ABW9UYQ3</accession>
<gene>
    <name evidence="1" type="ORF">GRI72_10770</name>
</gene>
<proteinExistence type="predicted"/>
<dbReference type="Proteomes" id="UP000444401">
    <property type="component" value="Unassembled WGS sequence"/>
</dbReference>
<organism evidence="1 2">
    <name type="scientific">Pelagerythrobacter marinus</name>
    <dbReference type="NCBI Taxonomy" id="538382"/>
    <lineage>
        <taxon>Bacteria</taxon>
        <taxon>Pseudomonadati</taxon>
        <taxon>Pseudomonadota</taxon>
        <taxon>Alphaproteobacteria</taxon>
        <taxon>Sphingomonadales</taxon>
        <taxon>Erythrobacteraceae</taxon>
        <taxon>Pelagerythrobacter</taxon>
    </lineage>
</organism>
<keyword evidence="2" id="KW-1185">Reference proteome</keyword>
<dbReference type="EMBL" id="WTYO01000004">
    <property type="protein sequence ID" value="MXO69308.1"/>
    <property type="molecule type" value="Genomic_DNA"/>
</dbReference>
<reference evidence="1 2" key="1">
    <citation type="submission" date="2019-12" db="EMBL/GenBank/DDBJ databases">
        <title>Genomic-based taxomic classification of the family Erythrobacteraceae.</title>
        <authorList>
            <person name="Xu L."/>
        </authorList>
    </citation>
    <scope>NUCLEOTIDE SEQUENCE [LARGE SCALE GENOMIC DNA]</scope>
    <source>
        <strain evidence="1 2">H32</strain>
    </source>
</reference>
<evidence type="ECO:0000313" key="2">
    <source>
        <dbReference type="Proteomes" id="UP000444401"/>
    </source>
</evidence>
<evidence type="ECO:0000313" key="1">
    <source>
        <dbReference type="EMBL" id="MXO69308.1"/>
    </source>
</evidence>
<sequence length="46" mass="4999">MSSSLLSLDPRRPALRPLEGTTFAELRLNGGDFLPQTIAPVEAFGR</sequence>
<protein>
    <submittedName>
        <fullName evidence="1">Uncharacterized protein</fullName>
    </submittedName>
</protein>
<name>A0ABW9UYQ3_9SPHN</name>
<comment type="caution">
    <text evidence="1">The sequence shown here is derived from an EMBL/GenBank/DDBJ whole genome shotgun (WGS) entry which is preliminary data.</text>
</comment>